<evidence type="ECO:0000256" key="2">
    <source>
        <dbReference type="ARBA" id="ARBA00022448"/>
    </source>
</evidence>
<evidence type="ECO:0000313" key="8">
    <source>
        <dbReference type="Proteomes" id="UP000069272"/>
    </source>
</evidence>
<dbReference type="VEuPathDB" id="VectorBase:AALB20_026466"/>
<proteinExistence type="predicted"/>
<keyword evidence="4" id="KW-1133">Transmembrane helix</keyword>
<comment type="subcellular location">
    <subcellularLocation>
        <location evidence="1">Membrane</location>
        <topology evidence="1">Multi-pass membrane protein</topology>
    </subcellularLocation>
</comment>
<dbReference type="STRING" id="7167.A0A182FWD6"/>
<evidence type="ECO:0000256" key="4">
    <source>
        <dbReference type="ARBA" id="ARBA00022989"/>
    </source>
</evidence>
<evidence type="ECO:0000313" key="7">
    <source>
        <dbReference type="EnsemblMetazoa" id="AALB010872-PA"/>
    </source>
</evidence>
<dbReference type="Gene3D" id="1.20.1250.20">
    <property type="entry name" value="MFS general substrate transporter like domains"/>
    <property type="match status" value="1"/>
</dbReference>
<dbReference type="GO" id="GO:0043195">
    <property type="term" value="C:terminal bouton"/>
    <property type="evidence" value="ECO:0007669"/>
    <property type="project" value="TreeGrafter"/>
</dbReference>
<dbReference type="GO" id="GO:0015842">
    <property type="term" value="P:aminergic neurotransmitter loading into synaptic vesicle"/>
    <property type="evidence" value="ECO:0007669"/>
    <property type="project" value="TreeGrafter"/>
</dbReference>
<protein>
    <recommendedName>
        <fullName evidence="6">Major facilitator superfamily (MFS) profile domain-containing protein</fullName>
    </recommendedName>
</protein>
<dbReference type="EnsemblMetazoa" id="AALB010872-RA">
    <property type="protein sequence ID" value="AALB010872-PA"/>
    <property type="gene ID" value="AALB010872"/>
</dbReference>
<evidence type="ECO:0000256" key="1">
    <source>
        <dbReference type="ARBA" id="ARBA00004141"/>
    </source>
</evidence>
<dbReference type="VEuPathDB" id="VectorBase:AALB20_027842"/>
<dbReference type="GO" id="GO:0030672">
    <property type="term" value="C:synaptic vesicle membrane"/>
    <property type="evidence" value="ECO:0007669"/>
    <property type="project" value="TreeGrafter"/>
</dbReference>
<reference evidence="7" key="2">
    <citation type="submission" date="2022-08" db="UniProtKB">
        <authorList>
            <consortium name="EnsemblMetazoa"/>
        </authorList>
    </citation>
    <scope>IDENTIFICATION</scope>
    <source>
        <strain evidence="7">STECLA/ALBI9_A</strain>
    </source>
</reference>
<dbReference type="InterPro" id="IPR020846">
    <property type="entry name" value="MFS_dom"/>
</dbReference>
<dbReference type="Proteomes" id="UP000069272">
    <property type="component" value="Chromosome 2R"/>
</dbReference>
<dbReference type="InterPro" id="IPR036259">
    <property type="entry name" value="MFS_trans_sf"/>
</dbReference>
<dbReference type="PANTHER" id="PTHR23506">
    <property type="entry name" value="GH10249P"/>
    <property type="match status" value="1"/>
</dbReference>
<dbReference type="Pfam" id="PF07690">
    <property type="entry name" value="MFS_1"/>
    <property type="match status" value="1"/>
</dbReference>
<evidence type="ECO:0000256" key="3">
    <source>
        <dbReference type="ARBA" id="ARBA00022692"/>
    </source>
</evidence>
<evidence type="ECO:0000256" key="5">
    <source>
        <dbReference type="ARBA" id="ARBA00023136"/>
    </source>
</evidence>
<dbReference type="CDD" id="cd17384">
    <property type="entry name" value="MFS_SLC18A1_2_VAT1_2"/>
    <property type="match status" value="1"/>
</dbReference>
<dbReference type="SUPFAM" id="SSF53850">
    <property type="entry name" value="Periplasmic binding protein-like II"/>
    <property type="match status" value="1"/>
</dbReference>
<feature type="domain" description="Major facilitator superfamily (MFS) profile" evidence="6">
    <location>
        <begin position="644"/>
        <end position="1060"/>
    </location>
</feature>
<sequence>MYHILAVVLPLTVKLDHHLSAGNIRVESTLVHCHSPTFLIYEELVTAYLKGYHSITIMVGSGVTDNAVMEAIKCKYDQLVQSSYKLYTVDNYLKLVDEDRANPAYGYHPNPYPYWEAFHCEANKSVTTEKLLPAIAFRNPIARVILLIRGLAKHDMLQLFRVAWFEYKLLNILLLSRVDAKTLMVCLFNPYLTEPSVLDDRNMFCHRLGVLADVFNFNKQVTRFIRYRIRNLHQYPLRIAITDVELMSKAVRFKNNSISHYQYLDGEMVEIMRQRLNFSIQYIELNYQESVGFITSNGSLGGTLDMIERNTIDLAANSRTMMEHPMRNLQYVHFLCPIRLVFVVPINFYANRFKLVFFHRFSLQMYLTNFGLSLALPLLLVAVMRRQLSMGAYLKEAFRTLAILFATSVRLPRDHNRRLVLMGLLFYSIVAYSAWQGMTIIQLNKDDEKLRNIHTLKELLDSPLQLQAILSFGNVIRSKIWNGTDVRGQLAVRIKVQMVPSNTSIIPLVADNRTVAVPIIEYFADVVKSRYFDPVRKESKLYIIPQPLVEYMTAMALPKNSPLFASIRRITMNCVENGIVNYQLSLIRTKGMLLQIAQNRDKTLRRDTQTRQVNLFNMRNVFLVYIVMNVPILPDYLVHFHANVPESVLYKNFSLHYVPTLIGAGSGAGIDQPIQPDIGRTPAIEEENGSIGILLGVKALVQLVANPIVGSSTGRFGFCLPVAFGTFNLLVASLIFGFGTSYGSLFVARAIHGVGSACIGVCGMSLVAQLYTEPDRRSRVMGTILGAMAVGVLVGYPFGGIAYEVAGKAAPFHVLALLCLGNLALQYWQLEFGVIRLTPLPRDSSTTVTEERWLTWWPLLTDRLVLVIVGAIWISTSAMAILEPCLPIWMISHLHPKKWQLGTVFIPDSIGYWIGTNFFGTIAYRYGQVRVAITALVLVGISCVLLPSASNVAGLLFPHLGLGLGIGVVDAALVPLLATLVDNQLASRMDYDPELSPDEESGRHGYGAMYAIQQIAVSVAYSLAPIIGGELVPIIGFPFVLRALGVLNLLYVPLLVCSGLRKSLITSMFTTTKQTDLPLANSEPSSYRRFYNTVE</sequence>
<dbReference type="PROSITE" id="PS50850">
    <property type="entry name" value="MFS"/>
    <property type="match status" value="1"/>
</dbReference>
<dbReference type="GO" id="GO:0005335">
    <property type="term" value="F:serotonin:sodium:chloride symporter activity"/>
    <property type="evidence" value="ECO:0007669"/>
    <property type="project" value="TreeGrafter"/>
</dbReference>
<dbReference type="PANTHER" id="PTHR23506:SF4">
    <property type="entry name" value="PORTABELLA"/>
    <property type="match status" value="1"/>
</dbReference>
<reference evidence="7 8" key="1">
    <citation type="journal article" date="2017" name="G3 (Bethesda)">
        <title>The Physical Genome Mapping of Anopheles albimanus Corrected Scaffold Misassemblies and Identified Interarm Rearrangements in Genus Anopheles.</title>
        <authorList>
            <person name="Artemov G.N."/>
            <person name="Peery A.N."/>
            <person name="Jiang X."/>
            <person name="Tu Z."/>
            <person name="Stegniy V.N."/>
            <person name="Sharakhova M.V."/>
            <person name="Sharakhov I.V."/>
        </authorList>
    </citation>
    <scope>NUCLEOTIDE SEQUENCE [LARGE SCALE GENOMIC DNA]</scope>
    <source>
        <strain evidence="7 8">ALBI9_A</strain>
    </source>
</reference>
<keyword evidence="8" id="KW-1185">Reference proteome</keyword>
<keyword evidence="5" id="KW-0472">Membrane</keyword>
<dbReference type="SUPFAM" id="SSF103473">
    <property type="entry name" value="MFS general substrate transporter"/>
    <property type="match status" value="1"/>
</dbReference>
<dbReference type="AlphaFoldDB" id="A0A182FWD6"/>
<dbReference type="InterPro" id="IPR011701">
    <property type="entry name" value="MFS"/>
</dbReference>
<accession>A0A182FWD6</accession>
<evidence type="ECO:0000259" key="6">
    <source>
        <dbReference type="PROSITE" id="PS50850"/>
    </source>
</evidence>
<organism evidence="7 8">
    <name type="scientific">Anopheles albimanus</name>
    <name type="common">New world malaria mosquito</name>
    <dbReference type="NCBI Taxonomy" id="7167"/>
    <lineage>
        <taxon>Eukaryota</taxon>
        <taxon>Metazoa</taxon>
        <taxon>Ecdysozoa</taxon>
        <taxon>Arthropoda</taxon>
        <taxon>Hexapoda</taxon>
        <taxon>Insecta</taxon>
        <taxon>Pterygota</taxon>
        <taxon>Neoptera</taxon>
        <taxon>Endopterygota</taxon>
        <taxon>Diptera</taxon>
        <taxon>Nematocera</taxon>
        <taxon>Culicoidea</taxon>
        <taxon>Culicidae</taxon>
        <taxon>Anophelinae</taxon>
        <taxon>Anopheles</taxon>
    </lineage>
</organism>
<dbReference type="VEuPathDB" id="VectorBase:AALB010872"/>
<dbReference type="InterPro" id="IPR050930">
    <property type="entry name" value="MFS_Vesicular_Transporter"/>
</dbReference>
<keyword evidence="2" id="KW-0813">Transport</keyword>
<keyword evidence="3" id="KW-0812">Transmembrane</keyword>
<name>A0A182FWD6_ANOAL</name>